<proteinExistence type="predicted"/>
<comment type="caution">
    <text evidence="1">The sequence shown here is derived from an EMBL/GenBank/DDBJ whole genome shotgun (WGS) entry which is preliminary data.</text>
</comment>
<keyword evidence="2" id="KW-1185">Reference proteome</keyword>
<protein>
    <submittedName>
        <fullName evidence="1">23169_t:CDS:1</fullName>
    </submittedName>
</protein>
<accession>A0A9N9GQ32</accession>
<evidence type="ECO:0000313" key="2">
    <source>
        <dbReference type="Proteomes" id="UP000789405"/>
    </source>
</evidence>
<gene>
    <name evidence="1" type="ORF">DERYTH_LOCUS8850</name>
</gene>
<dbReference type="AlphaFoldDB" id="A0A9N9GQ32"/>
<dbReference type="Proteomes" id="UP000789405">
    <property type="component" value="Unassembled WGS sequence"/>
</dbReference>
<dbReference type="EMBL" id="CAJVPY010004673">
    <property type="protein sequence ID" value="CAG8625210.1"/>
    <property type="molecule type" value="Genomic_DNA"/>
</dbReference>
<organism evidence="1 2">
    <name type="scientific">Dentiscutata erythropus</name>
    <dbReference type="NCBI Taxonomy" id="1348616"/>
    <lineage>
        <taxon>Eukaryota</taxon>
        <taxon>Fungi</taxon>
        <taxon>Fungi incertae sedis</taxon>
        <taxon>Mucoromycota</taxon>
        <taxon>Glomeromycotina</taxon>
        <taxon>Glomeromycetes</taxon>
        <taxon>Diversisporales</taxon>
        <taxon>Gigasporaceae</taxon>
        <taxon>Dentiscutata</taxon>
    </lineage>
</organism>
<reference evidence="1" key="1">
    <citation type="submission" date="2021-06" db="EMBL/GenBank/DDBJ databases">
        <authorList>
            <person name="Kallberg Y."/>
            <person name="Tangrot J."/>
            <person name="Rosling A."/>
        </authorList>
    </citation>
    <scope>NUCLEOTIDE SEQUENCE</scope>
    <source>
        <strain evidence="1">MA453B</strain>
    </source>
</reference>
<sequence length="71" mass="8281">METLKPPGESLANGRIMEDIGWIMENIGNIGWIMEILGGSWKHWVDHEKHWVDHGKHWVDRGKHWVDHGSC</sequence>
<evidence type="ECO:0000313" key="1">
    <source>
        <dbReference type="EMBL" id="CAG8625210.1"/>
    </source>
</evidence>
<name>A0A9N9GQ32_9GLOM</name>